<dbReference type="EMBL" id="CAJPDR010000066">
    <property type="protein sequence ID" value="CAF9913911.1"/>
    <property type="molecule type" value="Genomic_DNA"/>
</dbReference>
<evidence type="ECO:0000256" key="1">
    <source>
        <dbReference type="SAM" id="SignalP"/>
    </source>
</evidence>
<name>A0A8H3F404_9LECA</name>
<accession>A0A8H3F404</accession>
<comment type="caution">
    <text evidence="2">The sequence shown here is derived from an EMBL/GenBank/DDBJ whole genome shotgun (WGS) entry which is preliminary data.</text>
</comment>
<proteinExistence type="predicted"/>
<sequence>MQITWSNLFLAFGLTLGRAPLVNTAATTTSPTPSTMVTMTSANPIATESLVFYAKHRIVYYSKVAAPTPGSVGILNGLPTEIPDDTVKEPIPSLADYADPESTYLYQPWNTSYPGTIHKNDWAKYLQIWDPVWWSTNLDSLRQTSCLCSHDDFLTNPQAQLASYMNFEYYSHQLGNTYSISYECGPVPSSTDIRHRITSGKNIAEHCWTMAGGEFPEPRGAIPMNHAWFCDAEDEFCVKPWRNRMRELRFRGHVRTYDYHGVHTWSEIAQVVSDVCKPVCMDKFLMQYNDYSPHNPSFLTTFYPPKPIDLNVIGD</sequence>
<evidence type="ECO:0000313" key="2">
    <source>
        <dbReference type="EMBL" id="CAF9913911.1"/>
    </source>
</evidence>
<dbReference type="Proteomes" id="UP000664203">
    <property type="component" value="Unassembled WGS sequence"/>
</dbReference>
<gene>
    <name evidence="2" type="ORF">ALECFALPRED_009136</name>
</gene>
<dbReference type="OrthoDB" id="5293325at2759"/>
<reference evidence="2" key="1">
    <citation type="submission" date="2021-03" db="EMBL/GenBank/DDBJ databases">
        <authorList>
            <person name="Tagirdzhanova G."/>
        </authorList>
    </citation>
    <scope>NUCLEOTIDE SEQUENCE</scope>
</reference>
<organism evidence="2 3">
    <name type="scientific">Alectoria fallacina</name>
    <dbReference type="NCBI Taxonomy" id="1903189"/>
    <lineage>
        <taxon>Eukaryota</taxon>
        <taxon>Fungi</taxon>
        <taxon>Dikarya</taxon>
        <taxon>Ascomycota</taxon>
        <taxon>Pezizomycotina</taxon>
        <taxon>Lecanoromycetes</taxon>
        <taxon>OSLEUM clade</taxon>
        <taxon>Lecanoromycetidae</taxon>
        <taxon>Lecanorales</taxon>
        <taxon>Lecanorineae</taxon>
        <taxon>Parmeliaceae</taxon>
        <taxon>Alectoria</taxon>
    </lineage>
</organism>
<keyword evidence="3" id="KW-1185">Reference proteome</keyword>
<keyword evidence="1" id="KW-0732">Signal</keyword>
<feature type="chain" id="PRO_5034394028" evidence="1">
    <location>
        <begin position="18"/>
        <end position="315"/>
    </location>
</feature>
<dbReference type="AlphaFoldDB" id="A0A8H3F404"/>
<feature type="signal peptide" evidence="1">
    <location>
        <begin position="1"/>
        <end position="17"/>
    </location>
</feature>
<evidence type="ECO:0000313" key="3">
    <source>
        <dbReference type="Proteomes" id="UP000664203"/>
    </source>
</evidence>
<protein>
    <submittedName>
        <fullName evidence="2">Uncharacterized protein</fullName>
    </submittedName>
</protein>